<feature type="region of interest" description="Disordered" evidence="9">
    <location>
        <begin position="1"/>
        <end position="357"/>
    </location>
</feature>
<dbReference type="InterPro" id="IPR000719">
    <property type="entry name" value="Prot_kinase_dom"/>
</dbReference>
<dbReference type="GO" id="GO:0004674">
    <property type="term" value="F:protein serine/threonine kinase activity"/>
    <property type="evidence" value="ECO:0007669"/>
    <property type="project" value="UniProtKB-KW"/>
</dbReference>
<dbReference type="InterPro" id="IPR050494">
    <property type="entry name" value="Ser_Thr_dual-spec_kinase"/>
</dbReference>
<dbReference type="SUPFAM" id="SSF56112">
    <property type="entry name" value="Protein kinase-like (PK-like)"/>
    <property type="match status" value="1"/>
</dbReference>
<keyword evidence="2" id="KW-0723">Serine/threonine-protein kinase</keyword>
<feature type="compositionally biased region" description="Basic and acidic residues" evidence="9">
    <location>
        <begin position="9"/>
        <end position="150"/>
    </location>
</feature>
<evidence type="ECO:0000256" key="5">
    <source>
        <dbReference type="ARBA" id="ARBA00022777"/>
    </source>
</evidence>
<dbReference type="GO" id="GO:0005524">
    <property type="term" value="F:ATP binding"/>
    <property type="evidence" value="ECO:0007669"/>
    <property type="project" value="UniProtKB-UniRule"/>
</dbReference>
<feature type="compositionally biased region" description="Basic and acidic residues" evidence="9">
    <location>
        <begin position="255"/>
        <end position="272"/>
    </location>
</feature>
<evidence type="ECO:0000259" key="10">
    <source>
        <dbReference type="PROSITE" id="PS50011"/>
    </source>
</evidence>
<evidence type="ECO:0000256" key="1">
    <source>
        <dbReference type="ARBA" id="ARBA00012513"/>
    </source>
</evidence>
<organism evidence="11 12">
    <name type="scientific">Cryptococcus neoformans Tu259-1</name>
    <dbReference type="NCBI Taxonomy" id="1230072"/>
    <lineage>
        <taxon>Eukaryota</taxon>
        <taxon>Fungi</taxon>
        <taxon>Dikarya</taxon>
        <taxon>Basidiomycota</taxon>
        <taxon>Agaricomycotina</taxon>
        <taxon>Tremellomycetes</taxon>
        <taxon>Tremellales</taxon>
        <taxon>Cryptococcaceae</taxon>
        <taxon>Cryptococcus</taxon>
        <taxon>Cryptococcus neoformans species complex</taxon>
    </lineage>
</organism>
<feature type="compositionally biased region" description="Polar residues" evidence="9">
    <location>
        <begin position="289"/>
        <end position="325"/>
    </location>
</feature>
<dbReference type="FunFam" id="3.30.200.20:FF:000609">
    <property type="entry name" value="CMGC/DYRK/PRP4 protein kinase, variant"/>
    <property type="match status" value="1"/>
</dbReference>
<dbReference type="GO" id="GO:0045292">
    <property type="term" value="P:mRNA cis splicing, via spliceosome"/>
    <property type="evidence" value="ECO:0007669"/>
    <property type="project" value="InterPro"/>
</dbReference>
<reference evidence="11 12" key="1">
    <citation type="submission" date="2017-06" db="EMBL/GenBank/DDBJ databases">
        <title>Global population genomics of the pathogenic fungus Cryptococcus neoformans var. grubii.</title>
        <authorList>
            <person name="Cuomo C."/>
            <person name="Litvintseva A."/>
            <person name="Chen Y."/>
            <person name="Young S."/>
            <person name="Zeng Q."/>
            <person name="Chapman S."/>
            <person name="Gujja S."/>
            <person name="Saif S."/>
            <person name="Birren B."/>
        </authorList>
    </citation>
    <scope>NUCLEOTIDE SEQUENCE [LARGE SCALE GENOMIC DNA]</scope>
    <source>
        <strain evidence="11 12">Tu259-1</strain>
    </source>
</reference>
<dbReference type="CDD" id="cd14135">
    <property type="entry name" value="STKc_PRP4"/>
    <property type="match status" value="1"/>
</dbReference>
<evidence type="ECO:0000256" key="6">
    <source>
        <dbReference type="ARBA" id="ARBA00022840"/>
    </source>
</evidence>
<dbReference type="PROSITE" id="PS00108">
    <property type="entry name" value="PROTEIN_KINASE_ST"/>
    <property type="match status" value="1"/>
</dbReference>
<dbReference type="PROSITE" id="PS00107">
    <property type="entry name" value="PROTEIN_KINASE_ATP"/>
    <property type="match status" value="1"/>
</dbReference>
<evidence type="ECO:0000256" key="8">
    <source>
        <dbReference type="PROSITE-ProRule" id="PRU10141"/>
    </source>
</evidence>
<feature type="compositionally biased region" description="Low complexity" evidence="9">
    <location>
        <begin position="196"/>
        <end position="207"/>
    </location>
</feature>
<accession>A0A854QP48</accession>
<feature type="domain" description="Protein kinase" evidence="10">
    <location>
        <begin position="525"/>
        <end position="854"/>
    </location>
</feature>
<comment type="caution">
    <text evidence="11">The sequence shown here is derived from an EMBL/GenBank/DDBJ whole genome shotgun (WGS) entry which is preliminary data.</text>
</comment>
<sequence length="857" mass="96265">MSSGIKRHYHDDDFPASGRSDKSQGGDRKKPRDWREAFLDDSPRREHGREREWDRERPRDSERNYDRERQYGGRRGYYDDRRGERHNGRRQGNGEHRSGQRDRKDYREREPVKGDYSRRYGDRSDRHRDDRNDYRQDVKYKERERSESRRSPPTTQSGPIGSSRPLSPPPSRLTQRASSRPLSSPQGIPKGRLTAPSPGSKSSPRSPARIEGHQKSSMSRFFDAEPEEPEIDSAQSKATNRPADPEPIVVEEEQDPAKLLEERKRKREEIMAKFKTTGGKASVPVSPKTAVNNVTGGSGMESVTSGGTRTGWQTGMQSGRTTGTGATPLLKQLSTSSSNPTPMATHEPSLASTPLGRDFDLSKQASTTEDVAVPTETKVEGVGADMMVSAADYDPSREGLVDHSKRQKDLETINSQAKEIAEGVGEPVLVDDDRPNENEYEEVEIEVEDDEDDEFDMFAAFGGEEKEKKMKKVVVRRLKNGGEGAKQDIIMKPASTIAPEVVDNVDDSDGYYRITPGEILDNGRYQVTITLGKGMFSAVVKAKVLKAFGQERRQDVVGKEVAIKVVRSQESMYVSGRKEAQILQKLNDADPDDKKHILRLERTFEHRGHLCIVTESLSMNLRDVIKRFGKDVGLNMRAVRAYAHQMFLALSLMRKCGIVHADVKPDNILVTENKTTLKVCDLGSAAEITEGEITPYLVSRFYRAPEIILGLPYDTAIDMWSIGCTLYELYTGKILFPGRSNNHMLLLMMELKGKINHRMIKKASFGTMHFDESLNFISIEKDKITGQDVAKTMVINSASKDLRSRLVPSSSVQLKMKDDELKQLLSLVDLLDKCLQLDPAKRLTPRDALLHPFVAGP</sequence>
<evidence type="ECO:0000256" key="4">
    <source>
        <dbReference type="ARBA" id="ARBA00022741"/>
    </source>
</evidence>
<protein>
    <recommendedName>
        <fullName evidence="1">non-specific serine/threonine protein kinase</fullName>
        <ecNumber evidence="1">2.7.11.1</ecNumber>
    </recommendedName>
</protein>
<feature type="compositionally biased region" description="Polar residues" evidence="9">
    <location>
        <begin position="332"/>
        <end position="342"/>
    </location>
</feature>
<evidence type="ECO:0000256" key="9">
    <source>
        <dbReference type="SAM" id="MobiDB-lite"/>
    </source>
</evidence>
<dbReference type="EC" id="2.7.11.1" evidence="1"/>
<dbReference type="SMART" id="SM00220">
    <property type="entry name" value="S_TKc"/>
    <property type="match status" value="1"/>
</dbReference>
<evidence type="ECO:0000313" key="11">
    <source>
        <dbReference type="EMBL" id="OXG25657.1"/>
    </source>
</evidence>
<dbReference type="InterPro" id="IPR017441">
    <property type="entry name" value="Protein_kinase_ATP_BS"/>
</dbReference>
<keyword evidence="4 8" id="KW-0547">Nucleotide-binding</keyword>
<feature type="compositionally biased region" description="Polar residues" evidence="9">
    <location>
        <begin position="174"/>
        <end position="186"/>
    </location>
</feature>
<evidence type="ECO:0000313" key="12">
    <source>
        <dbReference type="Proteomes" id="UP000199727"/>
    </source>
</evidence>
<dbReference type="PANTHER" id="PTHR24058:SF103">
    <property type="entry name" value="SERINE_THREONINE-PROTEIN KINASE PRP4 HOMOLOG"/>
    <property type="match status" value="1"/>
</dbReference>
<dbReference type="Gene3D" id="3.30.200.20">
    <property type="entry name" value="Phosphorylase Kinase, domain 1"/>
    <property type="match status" value="1"/>
</dbReference>
<dbReference type="InterPro" id="IPR044092">
    <property type="entry name" value="STKc_PRP4"/>
</dbReference>
<dbReference type="PANTHER" id="PTHR24058">
    <property type="entry name" value="DUAL SPECIFICITY PROTEIN KINASE"/>
    <property type="match status" value="1"/>
</dbReference>
<dbReference type="AlphaFoldDB" id="A0A854QP48"/>
<comment type="similarity">
    <text evidence="7">Belongs to the protein kinase superfamily. CMGC Ser/Thr protein kinase family.</text>
</comment>
<name>A0A854QP48_CRYNE</name>
<evidence type="ECO:0000256" key="2">
    <source>
        <dbReference type="ARBA" id="ARBA00022527"/>
    </source>
</evidence>
<dbReference type="Gene3D" id="1.10.510.10">
    <property type="entry name" value="Transferase(Phosphotransferase) domain 1"/>
    <property type="match status" value="1"/>
</dbReference>
<keyword evidence="6 8" id="KW-0067">ATP-binding</keyword>
<proteinExistence type="inferred from homology"/>
<dbReference type="OrthoDB" id="9332038at2759"/>
<dbReference type="Proteomes" id="UP000199727">
    <property type="component" value="Unassembled WGS sequence"/>
</dbReference>
<dbReference type="InterPro" id="IPR008271">
    <property type="entry name" value="Ser/Thr_kinase_AS"/>
</dbReference>
<evidence type="ECO:0000256" key="3">
    <source>
        <dbReference type="ARBA" id="ARBA00022679"/>
    </source>
</evidence>
<dbReference type="FunFam" id="1.10.510.10:FF:000078">
    <property type="entry name" value="Serine/threonine-protein kinase PRP4 homolog"/>
    <property type="match status" value="1"/>
</dbReference>
<dbReference type="PROSITE" id="PS50011">
    <property type="entry name" value="PROTEIN_KINASE_DOM"/>
    <property type="match status" value="1"/>
</dbReference>
<feature type="binding site" evidence="8">
    <location>
        <position position="564"/>
    </location>
    <ligand>
        <name>ATP</name>
        <dbReference type="ChEBI" id="CHEBI:30616"/>
    </ligand>
</feature>
<keyword evidence="5 11" id="KW-0418">Kinase</keyword>
<dbReference type="Pfam" id="PF00069">
    <property type="entry name" value="Pkinase"/>
    <property type="match status" value="1"/>
</dbReference>
<dbReference type="InterPro" id="IPR011009">
    <property type="entry name" value="Kinase-like_dom_sf"/>
</dbReference>
<gene>
    <name evidence="11" type="ORF">C361_01617</name>
</gene>
<keyword evidence="3" id="KW-0808">Transferase</keyword>
<evidence type="ECO:0000256" key="7">
    <source>
        <dbReference type="ARBA" id="ARBA00023596"/>
    </source>
</evidence>
<dbReference type="EMBL" id="AMKT01000027">
    <property type="protein sequence ID" value="OXG25657.1"/>
    <property type="molecule type" value="Genomic_DNA"/>
</dbReference>